<evidence type="ECO:0000256" key="1">
    <source>
        <dbReference type="SAM" id="MobiDB-lite"/>
    </source>
</evidence>
<name>K0K0H4_SACES</name>
<evidence type="ECO:0000313" key="3">
    <source>
        <dbReference type="Proteomes" id="UP000006281"/>
    </source>
</evidence>
<dbReference type="PATRIC" id="fig|1179773.3.peg.4575"/>
<keyword evidence="3" id="KW-1185">Reference proteome</keyword>
<sequence length="92" mass="9643">MIAGSSPRSLNRGSPAPSITLTVSGEGGWGHPVERLGGVPCRAQVVWCHVALPVLVAMPAQAHPDDCTAYLADQGYEITDKVDGSCWAGWRG</sequence>
<accession>K0K0H4</accession>
<gene>
    <name evidence="2" type="ordered locus">BN6_45670</name>
</gene>
<proteinExistence type="predicted"/>
<dbReference type="EMBL" id="HE804045">
    <property type="protein sequence ID" value="CCH31846.1"/>
    <property type="molecule type" value="Genomic_DNA"/>
</dbReference>
<protein>
    <submittedName>
        <fullName evidence="2">Uncharacterized protein</fullName>
    </submittedName>
</protein>
<reference evidence="2 3" key="1">
    <citation type="journal article" date="2012" name="BMC Genomics">
        <title>Complete genome sequence of Saccharothrix espanaensis DSM 44229T and comparison to the other completely sequenced Pseudonocardiaceae.</title>
        <authorList>
            <person name="Strobel T."/>
            <person name="Al-Dilaimi A."/>
            <person name="Blom J."/>
            <person name="Gessner A."/>
            <person name="Kalinowski J."/>
            <person name="Luzhetska M."/>
            <person name="Puhler A."/>
            <person name="Szczepanowski R."/>
            <person name="Bechthold A."/>
            <person name="Ruckert C."/>
        </authorList>
    </citation>
    <scope>NUCLEOTIDE SEQUENCE [LARGE SCALE GENOMIC DNA]</scope>
    <source>
        <strain evidence="3">ATCC 51144 / DSM 44229 / JCM 9112 / NBRC 15066 / NRRL 15764</strain>
    </source>
</reference>
<dbReference type="AlphaFoldDB" id="K0K0H4"/>
<dbReference type="KEGG" id="sesp:BN6_45670"/>
<evidence type="ECO:0000313" key="2">
    <source>
        <dbReference type="EMBL" id="CCH31846.1"/>
    </source>
</evidence>
<feature type="region of interest" description="Disordered" evidence="1">
    <location>
        <begin position="1"/>
        <end position="28"/>
    </location>
</feature>
<feature type="compositionally biased region" description="Polar residues" evidence="1">
    <location>
        <begin position="1"/>
        <end position="23"/>
    </location>
</feature>
<dbReference type="Proteomes" id="UP000006281">
    <property type="component" value="Chromosome"/>
</dbReference>
<organism evidence="2 3">
    <name type="scientific">Saccharothrix espanaensis (strain ATCC 51144 / DSM 44229 / JCM 9112 / NBRC 15066 / NRRL 15764)</name>
    <dbReference type="NCBI Taxonomy" id="1179773"/>
    <lineage>
        <taxon>Bacteria</taxon>
        <taxon>Bacillati</taxon>
        <taxon>Actinomycetota</taxon>
        <taxon>Actinomycetes</taxon>
        <taxon>Pseudonocardiales</taxon>
        <taxon>Pseudonocardiaceae</taxon>
        <taxon>Saccharothrix</taxon>
    </lineage>
</organism>
<dbReference type="HOGENOM" id="CLU_2411422_0_0_11"/>